<organism evidence="2 3">
    <name type="scientific">Neoasaia chiangmaiensis</name>
    <dbReference type="NCBI Taxonomy" id="320497"/>
    <lineage>
        <taxon>Bacteria</taxon>
        <taxon>Pseudomonadati</taxon>
        <taxon>Pseudomonadota</taxon>
        <taxon>Alphaproteobacteria</taxon>
        <taxon>Acetobacterales</taxon>
        <taxon>Acetobacteraceae</taxon>
        <taxon>Neoasaia</taxon>
    </lineage>
</organism>
<dbReference type="SUPFAM" id="SSF56112">
    <property type="entry name" value="Protein kinase-like (PK-like)"/>
    <property type="match status" value="1"/>
</dbReference>
<dbReference type="RefSeq" id="WP_077807440.1">
    <property type="nucleotide sequence ID" value="NZ_BJXS01000003.1"/>
</dbReference>
<dbReference type="Gene3D" id="3.90.1200.10">
    <property type="match status" value="1"/>
</dbReference>
<dbReference type="KEGG" id="nch:A0U93_11175"/>
<dbReference type="GO" id="GO:0009088">
    <property type="term" value="P:threonine biosynthetic process"/>
    <property type="evidence" value="ECO:0007669"/>
    <property type="project" value="TreeGrafter"/>
</dbReference>
<dbReference type="InterPro" id="IPR011009">
    <property type="entry name" value="Kinase-like_dom_sf"/>
</dbReference>
<dbReference type="OrthoDB" id="3266537at2"/>
<name>A0A1U9KRY3_9PROT</name>
<keyword evidence="3" id="KW-1185">Reference proteome</keyword>
<dbReference type="Proteomes" id="UP000188604">
    <property type="component" value="Chromosome"/>
</dbReference>
<evidence type="ECO:0000313" key="3">
    <source>
        <dbReference type="Proteomes" id="UP000188604"/>
    </source>
</evidence>
<sequence length="382" mass="41457">MSASLGQFGVRGLEARRDWPPITIEEASHILRAFDEDTYDLAILQHGRRPFSATGLLALRGGRQVVLKRHDHRLRDAAALAEEHRFAAHLAKGGLPVATPLQTTNGLGVIAENNWTYEAFTPLPGLDRYGDVQSWSPFSTTADAHAAGAALARLHRASTGFDRPGRSARPLISSCRTITQPDLLAALSMWIPRQPGLTAALAQRPWQEDIARDIVPLHARLIPLLTEIVPLWGHGDWHGSNLIWDGDNPQVSGVFDFGMADRTCAAFDLAVAIERSMIAWLNPDHAAPVAYDDLTALIGGYGGVAPLRPAERALVTAFLPLVHVEFALTEVAYYAALLGDPASADVAYHTYLLGHAQWFASAQGKTLLRRLSAMLDTLCASP</sequence>
<dbReference type="GO" id="GO:0004413">
    <property type="term" value="F:homoserine kinase activity"/>
    <property type="evidence" value="ECO:0007669"/>
    <property type="project" value="TreeGrafter"/>
</dbReference>
<gene>
    <name evidence="2" type="ORF">A0U93_11175</name>
</gene>
<reference evidence="2 3" key="1">
    <citation type="submission" date="2016-03" db="EMBL/GenBank/DDBJ databases">
        <title>Acetic acid bacteria sequencing.</title>
        <authorList>
            <person name="Brandt J."/>
            <person name="Jakob F."/>
            <person name="Vogel R.F."/>
        </authorList>
    </citation>
    <scope>NUCLEOTIDE SEQUENCE [LARGE SCALE GENOMIC DNA]</scope>
    <source>
        <strain evidence="2 3">NBRC 101099</strain>
    </source>
</reference>
<dbReference type="AlphaFoldDB" id="A0A1U9KRY3"/>
<dbReference type="PANTHER" id="PTHR21064">
    <property type="entry name" value="AMINOGLYCOSIDE PHOSPHOTRANSFERASE DOMAIN-CONTAINING PROTEIN-RELATED"/>
    <property type="match status" value="1"/>
</dbReference>
<evidence type="ECO:0000313" key="2">
    <source>
        <dbReference type="EMBL" id="AQS88410.1"/>
    </source>
</evidence>
<accession>A0A1U9KRY3</accession>
<dbReference type="EMBL" id="CP014691">
    <property type="protein sequence ID" value="AQS88410.1"/>
    <property type="molecule type" value="Genomic_DNA"/>
</dbReference>
<dbReference type="PANTHER" id="PTHR21064:SF6">
    <property type="entry name" value="AMINOGLYCOSIDE PHOSPHOTRANSFERASE DOMAIN-CONTAINING PROTEIN"/>
    <property type="match status" value="1"/>
</dbReference>
<comment type="similarity">
    <text evidence="1">Belongs to the pseudomonas-type ThrB family.</text>
</comment>
<dbReference type="InterPro" id="IPR002575">
    <property type="entry name" value="Aminoglycoside_PTrfase"/>
</dbReference>
<dbReference type="STRING" id="320497.A0U93_11175"/>
<dbReference type="InterPro" id="IPR050249">
    <property type="entry name" value="Pseudomonas-type_ThrB"/>
</dbReference>
<dbReference type="Pfam" id="PF01636">
    <property type="entry name" value="APH"/>
    <property type="match status" value="1"/>
</dbReference>
<protein>
    <submittedName>
        <fullName evidence="2">Uncharacterized protein</fullName>
    </submittedName>
</protein>
<evidence type="ECO:0000256" key="1">
    <source>
        <dbReference type="ARBA" id="ARBA00038240"/>
    </source>
</evidence>
<proteinExistence type="inferred from homology"/>